<feature type="compositionally biased region" description="Basic residues" evidence="3">
    <location>
        <begin position="7"/>
        <end position="19"/>
    </location>
</feature>
<evidence type="ECO:0000313" key="5">
    <source>
        <dbReference type="Proteomes" id="UP000318093"/>
    </source>
</evidence>
<dbReference type="Gene3D" id="3.10.20.300">
    <property type="entry name" value="mk0293 like domain"/>
    <property type="match status" value="1"/>
</dbReference>
<dbReference type="Gene3D" id="3.30.70.1380">
    <property type="entry name" value="Transcriptional regulatory protein pf0864 domain like"/>
    <property type="match status" value="1"/>
</dbReference>
<dbReference type="InterPro" id="IPR002822">
    <property type="entry name" value="Ni_insertion"/>
</dbReference>
<keyword evidence="1 2" id="KW-0533">Nickel</keyword>
<name>A0A537JBT0_9BACT</name>
<comment type="similarity">
    <text evidence="2">Belongs to the LarC family.</text>
</comment>
<dbReference type="GO" id="GO:0016829">
    <property type="term" value="F:lyase activity"/>
    <property type="evidence" value="ECO:0007669"/>
    <property type="project" value="UniProtKB-UniRule"/>
</dbReference>
<evidence type="ECO:0000313" key="4">
    <source>
        <dbReference type="EMBL" id="TMI81009.1"/>
    </source>
</evidence>
<dbReference type="Proteomes" id="UP000318093">
    <property type="component" value="Unassembled WGS sequence"/>
</dbReference>
<dbReference type="Pfam" id="PF01969">
    <property type="entry name" value="Ni_insertion"/>
    <property type="match status" value="1"/>
</dbReference>
<dbReference type="AlphaFoldDB" id="A0A537JBT0"/>
<dbReference type="GO" id="GO:0016151">
    <property type="term" value="F:nickel cation binding"/>
    <property type="evidence" value="ECO:0007669"/>
    <property type="project" value="UniProtKB-UniRule"/>
</dbReference>
<evidence type="ECO:0000256" key="2">
    <source>
        <dbReference type="HAMAP-Rule" id="MF_01074"/>
    </source>
</evidence>
<organism evidence="4 5">
    <name type="scientific">Candidatus Segetimicrobium genomatis</name>
    <dbReference type="NCBI Taxonomy" id="2569760"/>
    <lineage>
        <taxon>Bacteria</taxon>
        <taxon>Bacillati</taxon>
        <taxon>Candidatus Sysuimicrobiota</taxon>
        <taxon>Candidatus Sysuimicrobiia</taxon>
        <taxon>Candidatus Sysuimicrobiales</taxon>
        <taxon>Candidatus Segetimicrobiaceae</taxon>
        <taxon>Candidatus Segetimicrobium</taxon>
    </lineage>
</organism>
<protein>
    <recommendedName>
        <fullName evidence="2">Putative nickel insertion protein</fullName>
    </recommendedName>
</protein>
<feature type="region of interest" description="Disordered" evidence="3">
    <location>
        <begin position="1"/>
        <end position="21"/>
    </location>
</feature>
<dbReference type="EMBL" id="VBAN01000227">
    <property type="protein sequence ID" value="TMI81009.1"/>
    <property type="molecule type" value="Genomic_DNA"/>
</dbReference>
<dbReference type="PANTHER" id="PTHR36566">
    <property type="entry name" value="NICKEL INSERTION PROTEIN-RELATED"/>
    <property type="match status" value="1"/>
</dbReference>
<dbReference type="PANTHER" id="PTHR36566:SF1">
    <property type="entry name" value="PYRIDINIUM-3,5-BISTHIOCARBOXYLIC ACID MONONUCLEOTIDE NICKEL INSERTION PROTEIN"/>
    <property type="match status" value="1"/>
</dbReference>
<evidence type="ECO:0000256" key="3">
    <source>
        <dbReference type="SAM" id="MobiDB-lite"/>
    </source>
</evidence>
<keyword evidence="2" id="KW-0456">Lyase</keyword>
<evidence type="ECO:0000256" key="1">
    <source>
        <dbReference type="ARBA" id="ARBA00022596"/>
    </source>
</evidence>
<proteinExistence type="inferred from homology"/>
<sequence>MPDRRRGVPRRSPPGRRRSATTMRIGYLDCASGASGDMLLGGVPVRITVGRVHRQSVPAVRVEVQETEPPHSRRYPVLARVLADAPLDPAFRDSAAVVLRRLAAAEAEIHATPIEEVHLHELGGVDTLVDIVGVLAGVRALNLDRLIASPVNLGRGWAKTGHGTVPVPAPATSALIAGMPVYAGEFDGELLTPTGAVLLSSLVTRWGALPLMRLERIGTGAGAADPPRANAAPSDEDRAERLAVLETSIDDMNPQLYPHVTARLLDAGALDVMTIPAVMKKGRPGHLLRVLAVPDRVRALYGILLAETTTLGVRVYEVSRLAARRRRVEVQTEYGAVPIKIAEDRSGVLNMAPEFDVCRALAERHGVPLKRVLAAAQRAAEAIEPRVLRG</sequence>
<accession>A0A537JBT0</accession>
<dbReference type="NCBIfam" id="TIGR00299">
    <property type="entry name" value="nickel pincer cofactor biosynthesis protein LarC"/>
    <property type="match status" value="1"/>
</dbReference>
<comment type="caution">
    <text evidence="4">The sequence shown here is derived from an EMBL/GenBank/DDBJ whole genome shotgun (WGS) entry which is preliminary data.</text>
</comment>
<reference evidence="4 5" key="1">
    <citation type="journal article" date="2019" name="Nat. Microbiol.">
        <title>Mediterranean grassland soil C-N compound turnover is dependent on rainfall and depth, and is mediated by genomically divergent microorganisms.</title>
        <authorList>
            <person name="Diamond S."/>
            <person name="Andeer P.F."/>
            <person name="Li Z."/>
            <person name="Crits-Christoph A."/>
            <person name="Burstein D."/>
            <person name="Anantharaman K."/>
            <person name="Lane K.R."/>
            <person name="Thomas B.C."/>
            <person name="Pan C."/>
            <person name="Northen T.R."/>
            <person name="Banfield J.F."/>
        </authorList>
    </citation>
    <scope>NUCLEOTIDE SEQUENCE [LARGE SCALE GENOMIC DNA]</scope>
    <source>
        <strain evidence="4">NP_6</strain>
    </source>
</reference>
<gene>
    <name evidence="4" type="primary">larC</name>
    <name evidence="4" type="ORF">E6H03_07475</name>
</gene>
<dbReference type="HAMAP" id="MF_01074">
    <property type="entry name" value="LarC"/>
    <property type="match status" value="1"/>
</dbReference>